<dbReference type="Proteomes" id="UP000076848">
    <property type="component" value="Unassembled WGS sequence"/>
</dbReference>
<evidence type="ECO:0000259" key="1">
    <source>
        <dbReference type="Pfam" id="PF10005"/>
    </source>
</evidence>
<dbReference type="STRING" id="288768.SAMEA3906486_03795"/>
<accession>A0A157SPP9</accession>
<dbReference type="EMBL" id="FKIF01000007">
    <property type="protein sequence ID" value="SAI71856.1"/>
    <property type="molecule type" value="Genomic_DNA"/>
</dbReference>
<keyword evidence="3" id="KW-1185">Reference proteome</keyword>
<dbReference type="RefSeq" id="WP_066130363.1">
    <property type="nucleotide sequence ID" value="NZ_FKIF01000007.1"/>
</dbReference>
<proteinExistence type="predicted"/>
<dbReference type="OrthoDB" id="256753at2"/>
<dbReference type="AlphaFoldDB" id="A0A157SPP9"/>
<protein>
    <submittedName>
        <fullName evidence="2">Uncharacterized protein conserved in bacteria (DUF2248)</fullName>
    </submittedName>
</protein>
<dbReference type="InterPro" id="IPR031321">
    <property type="entry name" value="UCP012641"/>
</dbReference>
<dbReference type="InterPro" id="IPR011201">
    <property type="entry name" value="Zinc-ribbon_6_bact"/>
</dbReference>
<gene>
    <name evidence="2" type="ORF">SAMEA3906486_03795</name>
</gene>
<evidence type="ECO:0000313" key="2">
    <source>
        <dbReference type="EMBL" id="SAI71856.1"/>
    </source>
</evidence>
<reference evidence="2 3" key="1">
    <citation type="submission" date="2016-04" db="EMBL/GenBank/DDBJ databases">
        <authorList>
            <consortium name="Pathogen Informatics"/>
        </authorList>
    </citation>
    <scope>NUCLEOTIDE SEQUENCE [LARGE SCALE GENOMIC DNA]</scope>
    <source>
        <strain evidence="2 3">H050680373</strain>
    </source>
</reference>
<name>A0A157SPP9_9BORD</name>
<dbReference type="PIRSF" id="PIRSF012641">
    <property type="entry name" value="UCP012641"/>
    <property type="match status" value="1"/>
</dbReference>
<dbReference type="Gene3D" id="3.40.390.70">
    <property type="match status" value="1"/>
</dbReference>
<feature type="domain" description="Zinc-ribbon" evidence="1">
    <location>
        <begin position="22"/>
        <end position="119"/>
    </location>
</feature>
<sequence>MKSPSPAVQRSPPEAAWKPRAYRCVCRRRIFFRNTQCLACGAALGYVPSRHNVYPLWPGHRPQTWRITADRDGSAPLYRRCANFATAAACNWLIEPDEGETVRFCRSCRLNRTIPDLSQPRNPPLWLGMERAKRRLVSQLIGLGLPVASKVSEDPEHGLAYDFLCSVDGQRRVMTGHAGGIITINLEEADDAARERIRVVMGEPYRTLLGHFRHEVGHYYWDRLVKGKPWQPEGRQLFGDERQDYRSALEANYSGGPPEDWPQRFVSAYASIHPYEDWAETWSHYLHLRDTLDTAVSFGIEGAHEEDERSTFGPADLWRPDASNKEIFLDMLNRWVRITSVMNEMSRAMGQHDFYPFVLPHAAVAKLHFIHCVVSQDMADIPARTAGT</sequence>
<organism evidence="2 3">
    <name type="scientific">Bordetella ansorpii</name>
    <dbReference type="NCBI Taxonomy" id="288768"/>
    <lineage>
        <taxon>Bacteria</taxon>
        <taxon>Pseudomonadati</taxon>
        <taxon>Pseudomonadota</taxon>
        <taxon>Betaproteobacteria</taxon>
        <taxon>Burkholderiales</taxon>
        <taxon>Alcaligenaceae</taxon>
        <taxon>Bordetella</taxon>
    </lineage>
</organism>
<evidence type="ECO:0000313" key="3">
    <source>
        <dbReference type="Proteomes" id="UP000076848"/>
    </source>
</evidence>
<dbReference type="Pfam" id="PF10005">
    <property type="entry name" value="Zn_ribbon_DZR_6"/>
    <property type="match status" value="1"/>
</dbReference>
<dbReference type="Pfam" id="PF15887">
    <property type="entry name" value="Peptidase_Mx"/>
    <property type="match status" value="1"/>
</dbReference>